<dbReference type="PANTHER" id="PTHR13812">
    <property type="entry name" value="KETIMINE REDUCTASE MU-CRYSTALLIN"/>
    <property type="match status" value="1"/>
</dbReference>
<dbReference type="Gene3D" id="3.30.1780.10">
    <property type="entry name" value="ornithine cyclodeaminase, domain 1"/>
    <property type="match status" value="1"/>
</dbReference>
<dbReference type="InterPro" id="IPR023401">
    <property type="entry name" value="ODC_N"/>
</dbReference>
<proteinExistence type="predicted"/>
<dbReference type="PIRSF" id="PIRSF001439">
    <property type="entry name" value="CryM"/>
    <property type="match status" value="1"/>
</dbReference>
<dbReference type="RefSeq" id="WP_368653263.1">
    <property type="nucleotide sequence ID" value="NZ_CP162599.1"/>
</dbReference>
<dbReference type="Gene3D" id="3.40.50.720">
    <property type="entry name" value="NAD(P)-binding Rossmann-like Domain"/>
    <property type="match status" value="1"/>
</dbReference>
<name>A0AB39HPZ4_9BACI</name>
<sequence length="308" mass="34280">MRIYNAEDIEKIISMEDVIRIIENFYLQDSEVDIVIPERMIIGDGDNTSLLMPAYYDNYYGVKLVGVAPGNAAIGEATLHGTYVLSDRKTLKPLAVMDARTITALRTGAIGGLGMKYMAKDDAKIVGVIGTGDQGWSHLQAACAVRPIETALIYNRSEDRLQQYIEKAKVHFPQIEFKKADPKEILEQADIVITTTTSHEPVIPEITQIDLSGKHFAASGAFKPFMQEIPNYILGQADHLYVDTHMAFEESGELIQAKELGFTEDRVLDMEQMIKNGEQDKIKEGKTVFKSVGMGIFDVIAAKLIYEI</sequence>
<dbReference type="AlphaFoldDB" id="A0AB39HPZ4"/>
<dbReference type="SUPFAM" id="SSF51735">
    <property type="entry name" value="NAD(P)-binding Rossmann-fold domains"/>
    <property type="match status" value="1"/>
</dbReference>
<protein>
    <submittedName>
        <fullName evidence="1">Ornithine cyclodeaminase family protein</fullName>
    </submittedName>
</protein>
<organism evidence="1">
    <name type="scientific">Ornithinibacillus sp. 4-3</name>
    <dbReference type="NCBI Taxonomy" id="3231488"/>
    <lineage>
        <taxon>Bacteria</taxon>
        <taxon>Bacillati</taxon>
        <taxon>Bacillota</taxon>
        <taxon>Bacilli</taxon>
        <taxon>Bacillales</taxon>
        <taxon>Bacillaceae</taxon>
        <taxon>Ornithinibacillus</taxon>
    </lineage>
</organism>
<dbReference type="GO" id="GO:0005737">
    <property type="term" value="C:cytoplasm"/>
    <property type="evidence" value="ECO:0007669"/>
    <property type="project" value="TreeGrafter"/>
</dbReference>
<dbReference type="InterPro" id="IPR003462">
    <property type="entry name" value="ODC_Mu_crystall"/>
</dbReference>
<dbReference type="InterPro" id="IPR036291">
    <property type="entry name" value="NAD(P)-bd_dom_sf"/>
</dbReference>
<dbReference type="EMBL" id="CP162599">
    <property type="protein sequence ID" value="XDK32575.1"/>
    <property type="molecule type" value="Genomic_DNA"/>
</dbReference>
<reference evidence="1" key="1">
    <citation type="submission" date="2024-07" db="EMBL/GenBank/DDBJ databases">
        <title>Halotolerant mesophilic bacterium Ornithinibacillus sp. 4-3, sp. nov., isolated from soil.</title>
        <authorList>
            <person name="Sidarenka A.V."/>
            <person name="Guliayeva D.E."/>
            <person name="Leanovich S.I."/>
            <person name="Hileuskaya K.S."/>
            <person name="Akhremchuk A.E."/>
            <person name="Sikolenko M.A."/>
            <person name="Valentovich L.N."/>
        </authorList>
    </citation>
    <scope>NUCLEOTIDE SEQUENCE</scope>
    <source>
        <strain evidence="1">4-3</strain>
    </source>
</reference>
<gene>
    <name evidence="1" type="ORF">AB4Y30_16445</name>
</gene>
<dbReference type="PANTHER" id="PTHR13812:SF19">
    <property type="entry name" value="KETIMINE REDUCTASE MU-CRYSTALLIN"/>
    <property type="match status" value="1"/>
</dbReference>
<dbReference type="Pfam" id="PF02423">
    <property type="entry name" value="OCD_Mu_crystall"/>
    <property type="match status" value="1"/>
</dbReference>
<accession>A0AB39HPZ4</accession>
<evidence type="ECO:0000313" key="1">
    <source>
        <dbReference type="EMBL" id="XDK32575.1"/>
    </source>
</evidence>